<proteinExistence type="predicted"/>
<dbReference type="RefSeq" id="XP_033678203.1">
    <property type="nucleotide sequence ID" value="XM_033819422.1"/>
</dbReference>
<dbReference type="EMBL" id="ML987205">
    <property type="protein sequence ID" value="KAF2243199.1"/>
    <property type="molecule type" value="Genomic_DNA"/>
</dbReference>
<dbReference type="AlphaFoldDB" id="A0A6A6HZ67"/>
<organism evidence="2 3">
    <name type="scientific">Trematosphaeria pertusa</name>
    <dbReference type="NCBI Taxonomy" id="390896"/>
    <lineage>
        <taxon>Eukaryota</taxon>
        <taxon>Fungi</taxon>
        <taxon>Dikarya</taxon>
        <taxon>Ascomycota</taxon>
        <taxon>Pezizomycotina</taxon>
        <taxon>Dothideomycetes</taxon>
        <taxon>Pleosporomycetidae</taxon>
        <taxon>Pleosporales</taxon>
        <taxon>Massarineae</taxon>
        <taxon>Trematosphaeriaceae</taxon>
        <taxon>Trematosphaeria</taxon>
    </lineage>
</organism>
<keyword evidence="3" id="KW-1185">Reference proteome</keyword>
<gene>
    <name evidence="2" type="ORF">BU26DRAFT_112763</name>
</gene>
<feature type="region of interest" description="Disordered" evidence="1">
    <location>
        <begin position="111"/>
        <end position="132"/>
    </location>
</feature>
<accession>A0A6A6HZ67</accession>
<reference evidence="2" key="1">
    <citation type="journal article" date="2020" name="Stud. Mycol.">
        <title>101 Dothideomycetes genomes: a test case for predicting lifestyles and emergence of pathogens.</title>
        <authorList>
            <person name="Haridas S."/>
            <person name="Albert R."/>
            <person name="Binder M."/>
            <person name="Bloem J."/>
            <person name="Labutti K."/>
            <person name="Salamov A."/>
            <person name="Andreopoulos B."/>
            <person name="Baker S."/>
            <person name="Barry K."/>
            <person name="Bills G."/>
            <person name="Bluhm B."/>
            <person name="Cannon C."/>
            <person name="Castanera R."/>
            <person name="Culley D."/>
            <person name="Daum C."/>
            <person name="Ezra D."/>
            <person name="Gonzalez J."/>
            <person name="Henrissat B."/>
            <person name="Kuo A."/>
            <person name="Liang C."/>
            <person name="Lipzen A."/>
            <person name="Lutzoni F."/>
            <person name="Magnuson J."/>
            <person name="Mondo S."/>
            <person name="Nolan M."/>
            <person name="Ohm R."/>
            <person name="Pangilinan J."/>
            <person name="Park H.-J."/>
            <person name="Ramirez L."/>
            <person name="Alfaro M."/>
            <person name="Sun H."/>
            <person name="Tritt A."/>
            <person name="Yoshinaga Y."/>
            <person name="Zwiers L.-H."/>
            <person name="Turgeon B."/>
            <person name="Goodwin S."/>
            <person name="Spatafora J."/>
            <person name="Crous P."/>
            <person name="Grigoriev I."/>
        </authorList>
    </citation>
    <scope>NUCLEOTIDE SEQUENCE</scope>
    <source>
        <strain evidence="2">CBS 122368</strain>
    </source>
</reference>
<evidence type="ECO:0000313" key="3">
    <source>
        <dbReference type="Proteomes" id="UP000800094"/>
    </source>
</evidence>
<protein>
    <submittedName>
        <fullName evidence="2">Uncharacterized protein</fullName>
    </submittedName>
</protein>
<dbReference type="Proteomes" id="UP000800094">
    <property type="component" value="Unassembled WGS sequence"/>
</dbReference>
<evidence type="ECO:0000256" key="1">
    <source>
        <dbReference type="SAM" id="MobiDB-lite"/>
    </source>
</evidence>
<dbReference type="GeneID" id="54572752"/>
<evidence type="ECO:0000313" key="2">
    <source>
        <dbReference type="EMBL" id="KAF2243199.1"/>
    </source>
</evidence>
<name>A0A6A6HZ67_9PLEO</name>
<sequence length="161" mass="17377">MPAHHQHAALLRLQGLQDRNYTLTSGTVFGALVGIFRRPLPSNSYSSGPNSSLWYRRVCPAVVLEYFFSTWSDLGDASIRDDERGVEGTCGEVAEDEGVAAMGGRGAAADGAGDYVGGGQDAEREQDEEGEETHCSFLRDGNVYITSPQLPPVSRVILPSW</sequence>